<accession>Q6MYS9</accession>
<evidence type="ECO:0000313" key="1">
    <source>
        <dbReference type="EMBL" id="CAE47930.1"/>
    </source>
</evidence>
<reference evidence="1" key="1">
    <citation type="journal article" date="2004" name="Fungal Genet. Biol.">
        <title>Insight into the genome of Aspergillus fumigatus: analysis of a 922 kb region encompassing the nitrate assimilation gene cluster.</title>
        <authorList>
            <person name="Pain A."/>
            <person name="Woodward J."/>
            <person name="Quail M.A."/>
            <person name="Anderson M.J."/>
            <person name="Clark R."/>
            <person name="Collins M."/>
            <person name="Fosker N."/>
            <person name="Fraser A."/>
            <person name="Harris D."/>
            <person name="Larke N."/>
            <person name="Murphy L."/>
            <person name="Humphray S."/>
            <person name="O'Neil S."/>
            <person name="Pertea M."/>
            <person name="Price C."/>
            <person name="Rabbinowitsch E."/>
            <person name="Rajandream M-A."/>
            <person name="Salzberg S."/>
            <person name="Saunders D."/>
            <person name="Seegar K."/>
            <person name="Sharp S."/>
            <person name="Warren T."/>
            <person name="Denning D.W."/>
            <person name="Barrell B."/>
            <person name="Hall N."/>
        </authorList>
    </citation>
    <scope>NUCLEOTIDE SEQUENCE</scope>
</reference>
<gene>
    <name evidence="1" type="ORF">AfA28D1.080</name>
</gene>
<sequence>MESQRLGAPVAFAPLLSLALLNPQTMKNILRLLCIDQ</sequence>
<dbReference type="EMBL" id="BX649605">
    <property type="protein sequence ID" value="CAE47930.1"/>
    <property type="molecule type" value="Genomic_DNA"/>
</dbReference>
<proteinExistence type="predicted"/>
<dbReference type="AlphaFoldDB" id="Q6MYS9"/>
<protein>
    <submittedName>
        <fullName evidence="1">Uncharacterized protein</fullName>
    </submittedName>
</protein>
<organism evidence="1">
    <name type="scientific">Aspergillus fumigatus</name>
    <name type="common">Neosartorya fumigata</name>
    <dbReference type="NCBI Taxonomy" id="746128"/>
    <lineage>
        <taxon>Eukaryota</taxon>
        <taxon>Fungi</taxon>
        <taxon>Dikarya</taxon>
        <taxon>Ascomycota</taxon>
        <taxon>Pezizomycotina</taxon>
        <taxon>Eurotiomycetes</taxon>
        <taxon>Eurotiomycetidae</taxon>
        <taxon>Eurotiales</taxon>
        <taxon>Aspergillaceae</taxon>
        <taxon>Aspergillus</taxon>
        <taxon>Aspergillus subgen. Fumigati</taxon>
    </lineage>
</organism>
<name>Q6MYS9_ASPFM</name>